<dbReference type="InterPro" id="IPR036397">
    <property type="entry name" value="RNaseH_sf"/>
</dbReference>
<dbReference type="Pfam" id="PF00665">
    <property type="entry name" value="rve"/>
    <property type="match status" value="1"/>
</dbReference>
<name>A0A8S1BM13_ARCPL</name>
<dbReference type="Gene3D" id="3.30.420.10">
    <property type="entry name" value="Ribonuclease H-like superfamily/Ribonuclease H"/>
    <property type="match status" value="1"/>
</dbReference>
<sequence length="413" mass="47587">MLDKGYVQKANVKESTFYSLDGREIVAIARRKGNLFKMMLRREEETSLMVQSIKVWHERLAHQNVKYVKDILKRKGIKYVDDWNNYECTGCSYGKQHRSSHPNNPKTAQQTLDLVHVDTGEMNIRSLGGSKYWLIWKDDFTHYRTCYFMKTKSEAPAKIESYLRLVENQLGRRVKSLRSDNGTELKNAKTKELMDKLGIFHTFTNVDTPEQNGRVEREMRTIVEAARAEIQADGLNERLWAEAMNHAIFTINQTGTSNVPGKSPAELWFGRKMKIEKLRPFGCECYVLTQAQKRGKINKKSEKGILVGYDIDSPCYRIYMKEKREVVTSDNVIFDEEKIRQRQGTELETSITEGTLEKQEESSRGVRLVNGNENLGTGELSRRSDTDHLSLGTSTEGRRKIQGQTRSKKHSAQ</sequence>
<proteinExistence type="predicted"/>
<dbReference type="GO" id="GO:0015074">
    <property type="term" value="P:DNA integration"/>
    <property type="evidence" value="ECO:0007669"/>
    <property type="project" value="InterPro"/>
</dbReference>
<evidence type="ECO:0000256" key="1">
    <source>
        <dbReference type="SAM" id="MobiDB-lite"/>
    </source>
</evidence>
<evidence type="ECO:0000313" key="3">
    <source>
        <dbReference type="EMBL" id="CAB3261332.1"/>
    </source>
</evidence>
<dbReference type="SUPFAM" id="SSF53098">
    <property type="entry name" value="Ribonuclease H-like"/>
    <property type="match status" value="1"/>
</dbReference>
<comment type="caution">
    <text evidence="3">The sequence shown here is derived from an EMBL/GenBank/DDBJ whole genome shotgun (WGS) entry which is preliminary data.</text>
</comment>
<reference evidence="3 4" key="1">
    <citation type="submission" date="2020-04" db="EMBL/GenBank/DDBJ databases">
        <authorList>
            <person name="Wallbank WR R."/>
            <person name="Pardo Diaz C."/>
            <person name="Kozak K."/>
            <person name="Martin S."/>
            <person name="Jiggins C."/>
            <person name="Moest M."/>
            <person name="Warren A I."/>
            <person name="Byers J.R.P. K."/>
            <person name="Montejo-Kovacevich G."/>
            <person name="Yen C E."/>
        </authorList>
    </citation>
    <scope>NUCLEOTIDE SEQUENCE [LARGE SCALE GENOMIC DNA]</scope>
</reference>
<dbReference type="EMBL" id="CADEBC010000858">
    <property type="protein sequence ID" value="CAB3261332.1"/>
    <property type="molecule type" value="Genomic_DNA"/>
</dbReference>
<keyword evidence="4" id="KW-1185">Reference proteome</keyword>
<evidence type="ECO:0000313" key="4">
    <source>
        <dbReference type="Proteomes" id="UP000494106"/>
    </source>
</evidence>
<dbReference type="PANTHER" id="PTHR42648">
    <property type="entry name" value="TRANSPOSASE, PUTATIVE-RELATED"/>
    <property type="match status" value="1"/>
</dbReference>
<protein>
    <recommendedName>
        <fullName evidence="2">Integrase catalytic domain-containing protein</fullName>
    </recommendedName>
</protein>
<dbReference type="InterPro" id="IPR057670">
    <property type="entry name" value="SH3_retrovirus"/>
</dbReference>
<accession>A0A8S1BM13</accession>
<dbReference type="InterPro" id="IPR001584">
    <property type="entry name" value="Integrase_cat-core"/>
</dbReference>
<dbReference type="Proteomes" id="UP000494106">
    <property type="component" value="Unassembled WGS sequence"/>
</dbReference>
<gene>
    <name evidence="3" type="ORF">APLA_LOCUS17791</name>
</gene>
<dbReference type="InterPro" id="IPR012337">
    <property type="entry name" value="RNaseH-like_sf"/>
</dbReference>
<dbReference type="InterPro" id="IPR039537">
    <property type="entry name" value="Retrotran_Ty1/copia-like"/>
</dbReference>
<feature type="domain" description="Integrase catalytic" evidence="2">
    <location>
        <begin position="101"/>
        <end position="272"/>
    </location>
</feature>
<organism evidence="3 4">
    <name type="scientific">Arctia plantaginis</name>
    <name type="common">Wood tiger moth</name>
    <name type="synonym">Phalaena plantaginis</name>
    <dbReference type="NCBI Taxonomy" id="874455"/>
    <lineage>
        <taxon>Eukaryota</taxon>
        <taxon>Metazoa</taxon>
        <taxon>Ecdysozoa</taxon>
        <taxon>Arthropoda</taxon>
        <taxon>Hexapoda</taxon>
        <taxon>Insecta</taxon>
        <taxon>Pterygota</taxon>
        <taxon>Neoptera</taxon>
        <taxon>Endopterygota</taxon>
        <taxon>Lepidoptera</taxon>
        <taxon>Glossata</taxon>
        <taxon>Ditrysia</taxon>
        <taxon>Noctuoidea</taxon>
        <taxon>Erebidae</taxon>
        <taxon>Arctiinae</taxon>
        <taxon>Arctia</taxon>
    </lineage>
</organism>
<dbReference type="PANTHER" id="PTHR42648:SF24">
    <property type="entry name" value="INTEGRASE CATALYTIC DOMAIN-CONTAINING PROTEIN"/>
    <property type="match status" value="1"/>
</dbReference>
<dbReference type="AlphaFoldDB" id="A0A8S1BM13"/>
<evidence type="ECO:0000259" key="2">
    <source>
        <dbReference type="PROSITE" id="PS50994"/>
    </source>
</evidence>
<feature type="region of interest" description="Disordered" evidence="1">
    <location>
        <begin position="354"/>
        <end position="413"/>
    </location>
</feature>
<dbReference type="Pfam" id="PF25597">
    <property type="entry name" value="SH3_retrovirus"/>
    <property type="match status" value="1"/>
</dbReference>
<dbReference type="GO" id="GO:0003676">
    <property type="term" value="F:nucleic acid binding"/>
    <property type="evidence" value="ECO:0007669"/>
    <property type="project" value="InterPro"/>
</dbReference>
<dbReference type="OrthoDB" id="413361at2759"/>
<dbReference type="PROSITE" id="PS50994">
    <property type="entry name" value="INTEGRASE"/>
    <property type="match status" value="1"/>
</dbReference>
<feature type="compositionally biased region" description="Basic and acidic residues" evidence="1">
    <location>
        <begin position="355"/>
        <end position="364"/>
    </location>
</feature>